<protein>
    <recommendedName>
        <fullName evidence="2">SGNH hydrolase-type esterase domain-containing protein</fullName>
    </recommendedName>
</protein>
<gene>
    <name evidence="3" type="ORF">JDO7802_00345</name>
</gene>
<dbReference type="Pfam" id="PF13472">
    <property type="entry name" value="Lipase_GDSL_2"/>
    <property type="match status" value="1"/>
</dbReference>
<dbReference type="Proteomes" id="UP000049222">
    <property type="component" value="Unassembled WGS sequence"/>
</dbReference>
<dbReference type="InterPro" id="IPR036514">
    <property type="entry name" value="SGNH_hydro_sf"/>
</dbReference>
<feature type="chain" id="PRO_5005807985" description="SGNH hydrolase-type esterase domain-containing protein" evidence="1">
    <location>
        <begin position="19"/>
        <end position="225"/>
    </location>
</feature>
<reference evidence="3 4" key="1">
    <citation type="submission" date="2015-07" db="EMBL/GenBank/DDBJ databases">
        <authorList>
            <person name="Noorani M."/>
        </authorList>
    </citation>
    <scope>NUCLEOTIDE SEQUENCE [LARGE SCALE GENOMIC DNA]</scope>
    <source>
        <strain evidence="3 4">CECT 7802</strain>
    </source>
</reference>
<dbReference type="SUPFAM" id="SSF52266">
    <property type="entry name" value="SGNH hydrolase"/>
    <property type="match status" value="1"/>
</dbReference>
<dbReference type="GO" id="GO:0016788">
    <property type="term" value="F:hydrolase activity, acting on ester bonds"/>
    <property type="evidence" value="ECO:0007669"/>
    <property type="project" value="UniProtKB-ARBA"/>
</dbReference>
<dbReference type="Gene3D" id="3.40.50.1110">
    <property type="entry name" value="SGNH hydrolase"/>
    <property type="match status" value="1"/>
</dbReference>
<keyword evidence="1" id="KW-0732">Signal</keyword>
<evidence type="ECO:0000256" key="1">
    <source>
        <dbReference type="SAM" id="SignalP"/>
    </source>
</evidence>
<feature type="domain" description="SGNH hydrolase-type esterase" evidence="2">
    <location>
        <begin position="28"/>
        <end position="208"/>
    </location>
</feature>
<sequence length="225" mass="23088">MRLLALLPLILSACVGTAAPPSDRAILAIGDSVMAWNGARGIPETAGAALGRPVVDRAQSGAHLTHPSGAAAALGFDITRQFPGGTWDWVILTGGGNDLRGACQTPEEAGILNGLIGPGLTGDIPTLIARIRATGAKVAFVGYYDGADAARTGFTPCQGAFDTINARMTRLAARDAGLLFFDAGDVIAPSDRSLYARDLIHPSPAGSAIIGRGLADAIRAFEQRS</sequence>
<proteinExistence type="predicted"/>
<evidence type="ECO:0000313" key="4">
    <source>
        <dbReference type="Proteomes" id="UP000049222"/>
    </source>
</evidence>
<name>A0A0M6YFR4_9RHOB</name>
<dbReference type="EMBL" id="CXSU01000005">
    <property type="protein sequence ID" value="CTQ48343.1"/>
    <property type="molecule type" value="Genomic_DNA"/>
</dbReference>
<dbReference type="STRING" id="420998.JDO7802_00345"/>
<dbReference type="InterPro" id="IPR013830">
    <property type="entry name" value="SGNH_hydro"/>
</dbReference>
<evidence type="ECO:0000313" key="3">
    <source>
        <dbReference type="EMBL" id="CTQ48343.1"/>
    </source>
</evidence>
<keyword evidence="4" id="KW-1185">Reference proteome</keyword>
<dbReference type="CDD" id="cd00229">
    <property type="entry name" value="SGNH_hydrolase"/>
    <property type="match status" value="1"/>
</dbReference>
<accession>A0A0M6YFR4</accession>
<organism evidence="3 4">
    <name type="scientific">Jannaschia donghaensis</name>
    <dbReference type="NCBI Taxonomy" id="420998"/>
    <lineage>
        <taxon>Bacteria</taxon>
        <taxon>Pseudomonadati</taxon>
        <taxon>Pseudomonadota</taxon>
        <taxon>Alphaproteobacteria</taxon>
        <taxon>Rhodobacterales</taxon>
        <taxon>Roseobacteraceae</taxon>
        <taxon>Jannaschia</taxon>
    </lineage>
</organism>
<evidence type="ECO:0000259" key="2">
    <source>
        <dbReference type="Pfam" id="PF13472"/>
    </source>
</evidence>
<dbReference type="AlphaFoldDB" id="A0A0M6YFR4"/>
<feature type="signal peptide" evidence="1">
    <location>
        <begin position="1"/>
        <end position="18"/>
    </location>
</feature>
<dbReference type="RefSeq" id="WP_055081984.1">
    <property type="nucleotide sequence ID" value="NZ_CXSU01000005.1"/>
</dbReference>